<reference evidence="1 2" key="1">
    <citation type="submission" date="2023-10" db="EMBL/GenBank/DDBJ databases">
        <title>Psychrosphaera aquimaarina strain SW33 isolated from seawater.</title>
        <authorList>
            <person name="Bayburt H."/>
            <person name="Kim J.M."/>
            <person name="Choi B.J."/>
            <person name="Jeon C.O."/>
        </authorList>
    </citation>
    <scope>NUCLEOTIDE SEQUENCE [LARGE SCALE GENOMIC DNA]</scope>
    <source>
        <strain evidence="1 2">KCTC 52743</strain>
    </source>
</reference>
<dbReference type="RefSeq" id="WP_315947746.1">
    <property type="nucleotide sequence ID" value="NZ_JAWCUA010000010.1"/>
</dbReference>
<organism evidence="1 2">
    <name type="scientific">Psychrosphaera aquimarina</name>
    <dbReference type="NCBI Taxonomy" id="2044854"/>
    <lineage>
        <taxon>Bacteria</taxon>
        <taxon>Pseudomonadati</taxon>
        <taxon>Pseudomonadota</taxon>
        <taxon>Gammaproteobacteria</taxon>
        <taxon>Alteromonadales</taxon>
        <taxon>Pseudoalteromonadaceae</taxon>
        <taxon>Psychrosphaera</taxon>
    </lineage>
</organism>
<sequence>MVTDKPAYDQLIDYLTTSKSIFLNTTAPVTDMPTVETLIEEELSEQIITLCTQQEALEPNHRAIIVREVDGIVYDIQQVLAEYWTNHATEEQAEFIHEFAGLIKNVFDSAIVELLD</sequence>
<accession>A0ABU3R370</accession>
<dbReference type="Pfam" id="PF12290">
    <property type="entry name" value="DUF3802"/>
    <property type="match status" value="1"/>
</dbReference>
<keyword evidence="2" id="KW-1185">Reference proteome</keyword>
<dbReference type="EMBL" id="JAWCUA010000010">
    <property type="protein sequence ID" value="MDU0114137.1"/>
    <property type="molecule type" value="Genomic_DNA"/>
</dbReference>
<evidence type="ECO:0000313" key="2">
    <source>
        <dbReference type="Proteomes" id="UP001257914"/>
    </source>
</evidence>
<dbReference type="InterPro" id="IPR020979">
    <property type="entry name" value="Uncharacterised_A0KLC6"/>
</dbReference>
<dbReference type="Proteomes" id="UP001257914">
    <property type="component" value="Unassembled WGS sequence"/>
</dbReference>
<proteinExistence type="predicted"/>
<name>A0ABU3R370_9GAMM</name>
<evidence type="ECO:0000313" key="1">
    <source>
        <dbReference type="EMBL" id="MDU0114137.1"/>
    </source>
</evidence>
<gene>
    <name evidence="1" type="ORF">RT723_14275</name>
</gene>
<comment type="caution">
    <text evidence="1">The sequence shown here is derived from an EMBL/GenBank/DDBJ whole genome shotgun (WGS) entry which is preliminary data.</text>
</comment>
<protein>
    <submittedName>
        <fullName evidence="1">DUF3802 family protein</fullName>
    </submittedName>
</protein>